<feature type="coiled-coil region" evidence="1">
    <location>
        <begin position="399"/>
        <end position="426"/>
    </location>
</feature>
<evidence type="ECO:0000256" key="1">
    <source>
        <dbReference type="SAM" id="Coils"/>
    </source>
</evidence>
<protein>
    <recommendedName>
        <fullName evidence="5">KAP NTPase domain-containing protein</fullName>
    </recommendedName>
</protein>
<dbReference type="Proteomes" id="UP000236286">
    <property type="component" value="Unassembled WGS sequence"/>
</dbReference>
<gene>
    <name evidence="3" type="ORF">CR492_04310</name>
</gene>
<keyword evidence="1" id="KW-0175">Coiled coil</keyword>
<evidence type="ECO:0000256" key="2">
    <source>
        <dbReference type="SAM" id="MobiDB-lite"/>
    </source>
</evidence>
<organism evidence="3 4">
    <name type="scientific">Methylocella silvestris</name>
    <dbReference type="NCBI Taxonomy" id="199596"/>
    <lineage>
        <taxon>Bacteria</taxon>
        <taxon>Pseudomonadati</taxon>
        <taxon>Pseudomonadota</taxon>
        <taxon>Alphaproteobacteria</taxon>
        <taxon>Hyphomicrobiales</taxon>
        <taxon>Beijerinckiaceae</taxon>
        <taxon>Methylocella</taxon>
    </lineage>
</organism>
<dbReference type="RefSeq" id="WP_102842501.1">
    <property type="nucleotide sequence ID" value="NZ_PDZR01000002.1"/>
</dbReference>
<dbReference type="EMBL" id="PDZR01000002">
    <property type="protein sequence ID" value="PNG27304.1"/>
    <property type="molecule type" value="Genomic_DNA"/>
</dbReference>
<comment type="caution">
    <text evidence="3">The sequence shown here is derived from an EMBL/GenBank/DDBJ whole genome shotgun (WGS) entry which is preliminary data.</text>
</comment>
<accession>A0A2J7TKL4</accession>
<sequence length="693" mass="72769">MPDIGLRNLGSLIPGAKAEPPPAAPKAGTGKIEPKLAGSLPPAPTPAAAKALATTARPKAESALFAADAGDDGAAPGPADAPLSLLAELALHRRTQTPFSIGLLGPSGSGKSAALARLIENVERLAAAARGATSSPFLANILTLRVDAADLDGPAATALAGALYARLALDQPQLAVEASNAARDPGLATREAFERLDAASRKLESERRLLEEADGRRARLADTVLYETPGSKIDAFAARARGRIAATMSRFAAPGDPLLAYKDMVRTLTDARGPSRLGFFAEAFWGRKGQSSRIVWAIIFAAAGFGLGVALGHQSTWLDWLRAQPQMAAAADWIAAHIDWLATLRGSFYVGAGLMLLSNLWRGLRLLQLVFRGERLLNADLLERRREADAFLGHQSRRVQDLASEVDRLSRKAAEAERRAGGLNIANPALAEPSPFAADLIKQQAQRFLAAVGALAQKQAEGAEAKSSGSSAGAAQRIILALDNLDLVPAARALEILSCAPAPGFVSLIAVDPARFADAAVDLEKWISAPFSIGVLAGRRDPAAQIRHLLSIGSGAEASKIAAPDAARSALDEPLSDLETRLLAALAPVAGPSGRRLKRFVNLYRLLRAQWPNDAERRACLALALALDAGGTSEDFSALEAAVLAPGEPVFDHHRVSQRLGLALQATAATQARLTSEALRDALDAVRLFSFKP</sequence>
<evidence type="ECO:0000313" key="3">
    <source>
        <dbReference type="EMBL" id="PNG27304.1"/>
    </source>
</evidence>
<dbReference type="AlphaFoldDB" id="A0A2J7TKL4"/>
<dbReference type="OrthoDB" id="8440080at2"/>
<evidence type="ECO:0000313" key="4">
    <source>
        <dbReference type="Proteomes" id="UP000236286"/>
    </source>
</evidence>
<feature type="region of interest" description="Disordered" evidence="2">
    <location>
        <begin position="1"/>
        <end position="54"/>
    </location>
</feature>
<evidence type="ECO:0008006" key="5">
    <source>
        <dbReference type="Google" id="ProtNLM"/>
    </source>
</evidence>
<proteinExistence type="predicted"/>
<reference evidence="3 4" key="1">
    <citation type="submission" date="2017-10" db="EMBL/GenBank/DDBJ databases">
        <title>Genome announcement of Methylocella silvestris TVC from permafrost.</title>
        <authorList>
            <person name="Wang J."/>
            <person name="Geng K."/>
            <person name="Ul-Haque F."/>
            <person name="Crombie A.T."/>
            <person name="Street L.E."/>
            <person name="Wookey P.A."/>
            <person name="Murrell J.C."/>
            <person name="Pratscher J."/>
        </authorList>
    </citation>
    <scope>NUCLEOTIDE SEQUENCE [LARGE SCALE GENOMIC DNA]</scope>
    <source>
        <strain evidence="3 4">TVC</strain>
    </source>
</reference>
<name>A0A2J7TKL4_METSI</name>